<protein>
    <submittedName>
        <fullName evidence="1">Uncharacterized protein</fullName>
    </submittedName>
</protein>
<sequence length="29" mass="3518">MVKIKKPKTIKFELTVNLLVFSFKIIFEY</sequence>
<reference evidence="1" key="1">
    <citation type="journal article" date="2021" name="Proc. Natl. Acad. Sci. U.S.A.">
        <title>A Catalog of Tens of Thousands of Viruses from Human Metagenomes Reveals Hidden Associations with Chronic Diseases.</title>
        <authorList>
            <person name="Tisza M.J."/>
            <person name="Buck C.B."/>
        </authorList>
    </citation>
    <scope>NUCLEOTIDE SEQUENCE</scope>
    <source>
        <strain evidence="1">CtHl62</strain>
    </source>
</reference>
<proteinExistence type="predicted"/>
<accession>A0A8S5MGA2</accession>
<organism evidence="1">
    <name type="scientific">Siphoviridae sp. ctHl62</name>
    <dbReference type="NCBI Taxonomy" id="2826235"/>
    <lineage>
        <taxon>Viruses</taxon>
        <taxon>Duplodnaviria</taxon>
        <taxon>Heunggongvirae</taxon>
        <taxon>Uroviricota</taxon>
        <taxon>Caudoviricetes</taxon>
    </lineage>
</organism>
<dbReference type="EMBL" id="BK014899">
    <property type="protein sequence ID" value="DAD81349.1"/>
    <property type="molecule type" value="Genomic_DNA"/>
</dbReference>
<name>A0A8S5MGA2_9CAUD</name>
<evidence type="ECO:0000313" key="1">
    <source>
        <dbReference type="EMBL" id="DAD81349.1"/>
    </source>
</evidence>